<sequence>MIPKPVMERRWRKPDQEVVKINFDANTTGRKMSFGLVARDHDGFVLGGKAVYRGFIVPVCIGFLVFQMQTVAGLCYEYSNDYYYCYS</sequence>
<organism evidence="1 2">
    <name type="scientific">Gossypium arboreum</name>
    <name type="common">Tree cotton</name>
    <name type="synonym">Gossypium nanking</name>
    <dbReference type="NCBI Taxonomy" id="29729"/>
    <lineage>
        <taxon>Eukaryota</taxon>
        <taxon>Viridiplantae</taxon>
        <taxon>Streptophyta</taxon>
        <taxon>Embryophyta</taxon>
        <taxon>Tracheophyta</taxon>
        <taxon>Spermatophyta</taxon>
        <taxon>Magnoliopsida</taxon>
        <taxon>eudicotyledons</taxon>
        <taxon>Gunneridae</taxon>
        <taxon>Pentapetalae</taxon>
        <taxon>rosids</taxon>
        <taxon>malvids</taxon>
        <taxon>Malvales</taxon>
        <taxon>Malvaceae</taxon>
        <taxon>Malvoideae</taxon>
        <taxon>Gossypium</taxon>
    </lineage>
</organism>
<name>A0ABR0P0W3_GOSAR</name>
<gene>
    <name evidence="1" type="ORF">PVK06_027183</name>
</gene>
<accession>A0ABR0P0W3</accession>
<reference evidence="1 2" key="1">
    <citation type="submission" date="2023-03" db="EMBL/GenBank/DDBJ databases">
        <title>WGS of Gossypium arboreum.</title>
        <authorList>
            <person name="Yu D."/>
        </authorList>
    </citation>
    <scope>NUCLEOTIDE SEQUENCE [LARGE SCALE GENOMIC DNA]</scope>
    <source>
        <tissue evidence="1">Leaf</tissue>
    </source>
</reference>
<keyword evidence="2" id="KW-1185">Reference proteome</keyword>
<evidence type="ECO:0000313" key="2">
    <source>
        <dbReference type="Proteomes" id="UP001358586"/>
    </source>
</evidence>
<dbReference type="Proteomes" id="UP001358586">
    <property type="component" value="Chromosome 8"/>
</dbReference>
<proteinExistence type="predicted"/>
<dbReference type="EMBL" id="JARKNE010000008">
    <property type="protein sequence ID" value="KAK5811810.1"/>
    <property type="molecule type" value="Genomic_DNA"/>
</dbReference>
<comment type="caution">
    <text evidence="1">The sequence shown here is derived from an EMBL/GenBank/DDBJ whole genome shotgun (WGS) entry which is preliminary data.</text>
</comment>
<evidence type="ECO:0000313" key="1">
    <source>
        <dbReference type="EMBL" id="KAK5811810.1"/>
    </source>
</evidence>
<protein>
    <submittedName>
        <fullName evidence="1">Uncharacterized protein</fullName>
    </submittedName>
</protein>